<dbReference type="Pfam" id="PF01613">
    <property type="entry name" value="Flavin_Reduct"/>
    <property type="match status" value="1"/>
</dbReference>
<dbReference type="InterPro" id="IPR012349">
    <property type="entry name" value="Split_barrel_FMN-bd"/>
</dbReference>
<sequence>MLKKMSKVKMHSYPGMVAVVGVRGEASPNFMAAGWHSYLSIDPPMYGVAVGKERYTYELLQRSERYSINFLPAEHAAFIQYAGTVSGRDKDKCGEFGQAYFISDKGNPILENAYLSYECIRGTMIPTGDHDWVVGDIETCYYIEDKFGTDGLPDFEKLHIPLYLGRSTYVPLEGHVKKMDIKDPLNYK</sequence>
<dbReference type="PANTHER" id="PTHR43567:SF1">
    <property type="entry name" value="FLAVOREDOXIN"/>
    <property type="match status" value="1"/>
</dbReference>
<evidence type="ECO:0000256" key="1">
    <source>
        <dbReference type="ARBA" id="ARBA00001917"/>
    </source>
</evidence>
<dbReference type="PANTHER" id="PTHR43567">
    <property type="entry name" value="FLAVOREDOXIN-RELATED-RELATED"/>
    <property type="match status" value="1"/>
</dbReference>
<evidence type="ECO:0000259" key="4">
    <source>
        <dbReference type="SMART" id="SM00903"/>
    </source>
</evidence>
<reference evidence="6" key="1">
    <citation type="journal article" date="2019" name="Int. J. Syst. Evol. Microbiol.">
        <title>The Global Catalogue of Microorganisms (GCM) 10K type strain sequencing project: providing services to taxonomists for standard genome sequencing and annotation.</title>
        <authorList>
            <consortium name="The Broad Institute Genomics Platform"/>
            <consortium name="The Broad Institute Genome Sequencing Center for Infectious Disease"/>
            <person name="Wu L."/>
            <person name="Ma J."/>
        </authorList>
    </citation>
    <scope>NUCLEOTIDE SEQUENCE [LARGE SCALE GENOMIC DNA]</scope>
    <source>
        <strain evidence="6">CCUG 56607</strain>
    </source>
</reference>
<evidence type="ECO:0000256" key="3">
    <source>
        <dbReference type="ARBA" id="ARBA00038054"/>
    </source>
</evidence>
<dbReference type="GO" id="GO:0016491">
    <property type="term" value="F:oxidoreductase activity"/>
    <property type="evidence" value="ECO:0007669"/>
    <property type="project" value="UniProtKB-KW"/>
</dbReference>
<organism evidence="5 6">
    <name type="scientific">Thalassobacillus hwangdonensis</name>
    <dbReference type="NCBI Taxonomy" id="546108"/>
    <lineage>
        <taxon>Bacteria</taxon>
        <taxon>Bacillati</taxon>
        <taxon>Bacillota</taxon>
        <taxon>Bacilli</taxon>
        <taxon>Bacillales</taxon>
        <taxon>Bacillaceae</taxon>
        <taxon>Thalassobacillus</taxon>
    </lineage>
</organism>
<comment type="caution">
    <text evidence="5">The sequence shown here is derived from an EMBL/GenBank/DDBJ whole genome shotgun (WGS) entry which is preliminary data.</text>
</comment>
<keyword evidence="5" id="KW-0560">Oxidoreductase</keyword>
<feature type="domain" description="Flavin reductase like" evidence="4">
    <location>
        <begin position="10"/>
        <end position="152"/>
    </location>
</feature>
<accession>A0ABW3L0U7</accession>
<dbReference type="SMART" id="SM00903">
    <property type="entry name" value="Flavin_Reduct"/>
    <property type="match status" value="1"/>
</dbReference>
<dbReference type="InterPro" id="IPR002563">
    <property type="entry name" value="Flavin_Rdtase-like_dom"/>
</dbReference>
<dbReference type="Proteomes" id="UP001596990">
    <property type="component" value="Unassembled WGS sequence"/>
</dbReference>
<keyword evidence="2" id="KW-0285">Flavoprotein</keyword>
<comment type="similarity">
    <text evidence="3">Belongs to the flavoredoxin family.</text>
</comment>
<dbReference type="EMBL" id="JBHTKL010000001">
    <property type="protein sequence ID" value="MFD1018805.1"/>
    <property type="molecule type" value="Genomic_DNA"/>
</dbReference>
<proteinExistence type="inferred from homology"/>
<comment type="cofactor">
    <cofactor evidence="1">
        <name>FMN</name>
        <dbReference type="ChEBI" id="CHEBI:58210"/>
    </cofactor>
</comment>
<protein>
    <submittedName>
        <fullName evidence="5">Flavin reductase family protein</fullName>
        <ecNumber evidence="5">1.-.-.-</ecNumber>
    </submittedName>
</protein>
<evidence type="ECO:0000313" key="5">
    <source>
        <dbReference type="EMBL" id="MFD1018805.1"/>
    </source>
</evidence>
<dbReference type="Gene3D" id="2.30.110.10">
    <property type="entry name" value="Electron Transport, Fmn-binding Protein, Chain A"/>
    <property type="match status" value="1"/>
</dbReference>
<gene>
    <name evidence="5" type="ORF">ACFQ2J_06300</name>
</gene>
<dbReference type="SUPFAM" id="SSF50475">
    <property type="entry name" value="FMN-binding split barrel"/>
    <property type="match status" value="1"/>
</dbReference>
<keyword evidence="6" id="KW-1185">Reference proteome</keyword>
<dbReference type="RefSeq" id="WP_386057582.1">
    <property type="nucleotide sequence ID" value="NZ_JBHTKL010000001.1"/>
</dbReference>
<dbReference type="EC" id="1.-.-.-" evidence="5"/>
<dbReference type="InterPro" id="IPR052174">
    <property type="entry name" value="Flavoredoxin"/>
</dbReference>
<evidence type="ECO:0000313" key="6">
    <source>
        <dbReference type="Proteomes" id="UP001596990"/>
    </source>
</evidence>
<evidence type="ECO:0000256" key="2">
    <source>
        <dbReference type="ARBA" id="ARBA00022630"/>
    </source>
</evidence>
<name>A0ABW3L0U7_9BACI</name>